<evidence type="ECO:0000313" key="3">
    <source>
        <dbReference type="Proteomes" id="UP001470230"/>
    </source>
</evidence>
<protein>
    <submittedName>
        <fullName evidence="2">Uncharacterized protein</fullName>
    </submittedName>
</protein>
<keyword evidence="3" id="KW-1185">Reference proteome</keyword>
<evidence type="ECO:0000313" key="2">
    <source>
        <dbReference type="EMBL" id="KAK8890614.1"/>
    </source>
</evidence>
<gene>
    <name evidence="2" type="ORF">M9Y10_035395</name>
</gene>
<dbReference type="EMBL" id="JAPFFF010000005">
    <property type="protein sequence ID" value="KAK8890614.1"/>
    <property type="molecule type" value="Genomic_DNA"/>
</dbReference>
<accession>A0ABR2KHR9</accession>
<feature type="compositionally biased region" description="Low complexity" evidence="1">
    <location>
        <begin position="47"/>
        <end position="57"/>
    </location>
</feature>
<comment type="caution">
    <text evidence="2">The sequence shown here is derived from an EMBL/GenBank/DDBJ whole genome shotgun (WGS) entry which is preliminary data.</text>
</comment>
<organism evidence="2 3">
    <name type="scientific">Tritrichomonas musculus</name>
    <dbReference type="NCBI Taxonomy" id="1915356"/>
    <lineage>
        <taxon>Eukaryota</taxon>
        <taxon>Metamonada</taxon>
        <taxon>Parabasalia</taxon>
        <taxon>Tritrichomonadida</taxon>
        <taxon>Tritrichomonadidae</taxon>
        <taxon>Tritrichomonas</taxon>
    </lineage>
</organism>
<evidence type="ECO:0000256" key="1">
    <source>
        <dbReference type="SAM" id="MobiDB-lite"/>
    </source>
</evidence>
<proteinExistence type="predicted"/>
<dbReference type="Proteomes" id="UP001470230">
    <property type="component" value="Unassembled WGS sequence"/>
</dbReference>
<sequence length="68" mass="7280">MSYTKQQVDENTDYKGGHVISLEDRMISVKYDSTLCLNSEGLLSVVNSGSSSGSSSNYTAGKGIQINN</sequence>
<feature type="region of interest" description="Disordered" evidence="1">
    <location>
        <begin position="47"/>
        <end position="68"/>
    </location>
</feature>
<reference evidence="2 3" key="1">
    <citation type="submission" date="2024-04" db="EMBL/GenBank/DDBJ databases">
        <title>Tritrichomonas musculus Genome.</title>
        <authorList>
            <person name="Alves-Ferreira E."/>
            <person name="Grigg M."/>
            <person name="Lorenzi H."/>
            <person name="Galac M."/>
        </authorList>
    </citation>
    <scope>NUCLEOTIDE SEQUENCE [LARGE SCALE GENOMIC DNA]</scope>
    <source>
        <strain evidence="2 3">EAF2021</strain>
    </source>
</reference>
<name>A0ABR2KHR9_9EUKA</name>